<name>A0ABS4RU59_PAEXY</name>
<reference evidence="1 2" key="1">
    <citation type="submission" date="2021-03" db="EMBL/GenBank/DDBJ databases">
        <title>Genomic Encyclopedia of Type Strains, Phase IV (KMG-IV): sequencing the most valuable type-strain genomes for metagenomic binning, comparative biology and taxonomic classification.</title>
        <authorList>
            <person name="Goeker M."/>
        </authorList>
    </citation>
    <scope>NUCLEOTIDE SEQUENCE [LARGE SCALE GENOMIC DNA]</scope>
    <source>
        <strain evidence="1 2">DSM 21292</strain>
    </source>
</reference>
<evidence type="ECO:0000313" key="1">
    <source>
        <dbReference type="EMBL" id="MBP2245849.1"/>
    </source>
</evidence>
<dbReference type="EMBL" id="JAGIKV010000007">
    <property type="protein sequence ID" value="MBP2245849.1"/>
    <property type="molecule type" value="Genomic_DNA"/>
</dbReference>
<comment type="caution">
    <text evidence="1">The sequence shown here is derived from an EMBL/GenBank/DDBJ whole genome shotgun (WGS) entry which is preliminary data.</text>
</comment>
<protein>
    <submittedName>
        <fullName evidence="1">Uncharacterized protein</fullName>
    </submittedName>
</protein>
<keyword evidence="2" id="KW-1185">Reference proteome</keyword>
<organism evidence="1 2">
    <name type="scientific">Paenibacillus xylanexedens</name>
    <dbReference type="NCBI Taxonomy" id="528191"/>
    <lineage>
        <taxon>Bacteria</taxon>
        <taxon>Bacillati</taxon>
        <taxon>Bacillota</taxon>
        <taxon>Bacilli</taxon>
        <taxon>Bacillales</taxon>
        <taxon>Paenibacillaceae</taxon>
        <taxon>Paenibacillus</taxon>
    </lineage>
</organism>
<accession>A0ABS4RU59</accession>
<evidence type="ECO:0000313" key="2">
    <source>
        <dbReference type="Proteomes" id="UP000810207"/>
    </source>
</evidence>
<sequence>MGLWSKQQIQEFIKKNNLVSAQDAQNAIKDLFAETFRRCWKPRWIPTWSTESMK</sequence>
<gene>
    <name evidence="1" type="ORF">J2Z28_002467</name>
</gene>
<dbReference type="Proteomes" id="UP000810207">
    <property type="component" value="Unassembled WGS sequence"/>
</dbReference>
<proteinExistence type="predicted"/>